<dbReference type="VEuPathDB" id="VectorBase:GPAI015430"/>
<dbReference type="Proteomes" id="UP000092445">
    <property type="component" value="Unassembled WGS sequence"/>
</dbReference>
<dbReference type="EnsemblMetazoa" id="GPAI015430-RA">
    <property type="protein sequence ID" value="GPAI015430-PA"/>
    <property type="gene ID" value="GPAI015430"/>
</dbReference>
<accession>A0A1A9ZI93</accession>
<protein>
    <submittedName>
        <fullName evidence="1">Uncharacterized protein</fullName>
    </submittedName>
</protein>
<evidence type="ECO:0000313" key="2">
    <source>
        <dbReference type="Proteomes" id="UP000092445"/>
    </source>
</evidence>
<dbReference type="AlphaFoldDB" id="A0A1A9ZI93"/>
<organism evidence="1 2">
    <name type="scientific">Glossina pallidipes</name>
    <name type="common">Tsetse fly</name>
    <dbReference type="NCBI Taxonomy" id="7398"/>
    <lineage>
        <taxon>Eukaryota</taxon>
        <taxon>Metazoa</taxon>
        <taxon>Ecdysozoa</taxon>
        <taxon>Arthropoda</taxon>
        <taxon>Hexapoda</taxon>
        <taxon>Insecta</taxon>
        <taxon>Pterygota</taxon>
        <taxon>Neoptera</taxon>
        <taxon>Endopterygota</taxon>
        <taxon>Diptera</taxon>
        <taxon>Brachycera</taxon>
        <taxon>Muscomorpha</taxon>
        <taxon>Hippoboscoidea</taxon>
        <taxon>Glossinidae</taxon>
        <taxon>Glossina</taxon>
    </lineage>
</organism>
<sequence>MTSTYTSGLPLNKATAYMKHTPEPKILNTIEIKLEERFVSAISANYRKQETGEFAYELAGRLRPLLLERILNLWVHFALSTVSVSCECGASYNKAVFLAEMNNIEDLRTVFGKIRRLELLKRAYSGKSRVKEGQRKVRRETKINIIINI</sequence>
<reference evidence="2" key="1">
    <citation type="submission" date="2014-03" db="EMBL/GenBank/DDBJ databases">
        <authorList>
            <person name="Aksoy S."/>
            <person name="Warren W."/>
            <person name="Wilson R.K."/>
        </authorList>
    </citation>
    <scope>NUCLEOTIDE SEQUENCE [LARGE SCALE GENOMIC DNA]</scope>
    <source>
        <strain evidence="2">IAEA</strain>
    </source>
</reference>
<evidence type="ECO:0000313" key="1">
    <source>
        <dbReference type="EnsemblMetazoa" id="GPAI015430-PA"/>
    </source>
</evidence>
<name>A0A1A9ZI93_GLOPL</name>
<proteinExistence type="predicted"/>
<reference evidence="1" key="2">
    <citation type="submission" date="2020-05" db="UniProtKB">
        <authorList>
            <consortium name="EnsemblMetazoa"/>
        </authorList>
    </citation>
    <scope>IDENTIFICATION</scope>
    <source>
        <strain evidence="1">IAEA</strain>
    </source>
</reference>
<keyword evidence="2" id="KW-1185">Reference proteome</keyword>